<dbReference type="RefSeq" id="WP_367956760.1">
    <property type="nucleotide sequence ID" value="NZ_JBDPGJ010000007.1"/>
</dbReference>
<sequence>MPPGIGTDDVVIPKHVTPGFARRDGLPTESKRVGEAIQNALGADIKELLKRAEQLGFKRREGAITAIEVAHLFIHDAMIRMVAMIDDPDATSAQVKACENIISWGAGRPEQYITNGLNLGGKTIVEAMDEVITAYAAGLISIEASQHCVSLLKLKSDAIDISMIMERMEEMSAEIRRLKGGDRTIDQ</sequence>
<comment type="caution">
    <text evidence="1">The sequence shown here is derived from an EMBL/GenBank/DDBJ whole genome shotgun (WGS) entry which is preliminary data.</text>
</comment>
<proteinExistence type="predicted"/>
<evidence type="ECO:0000313" key="1">
    <source>
        <dbReference type="EMBL" id="MEX0408900.1"/>
    </source>
</evidence>
<keyword evidence="2" id="KW-1185">Reference proteome</keyword>
<evidence type="ECO:0000313" key="2">
    <source>
        <dbReference type="Proteomes" id="UP001556692"/>
    </source>
</evidence>
<gene>
    <name evidence="1" type="ORF">ABGN05_24990</name>
</gene>
<organism evidence="1 2">
    <name type="scientific">Aquibium pacificus</name>
    <dbReference type="NCBI Taxonomy" id="3153579"/>
    <lineage>
        <taxon>Bacteria</taxon>
        <taxon>Pseudomonadati</taxon>
        <taxon>Pseudomonadota</taxon>
        <taxon>Alphaproteobacteria</taxon>
        <taxon>Hyphomicrobiales</taxon>
        <taxon>Phyllobacteriaceae</taxon>
        <taxon>Aquibium</taxon>
    </lineage>
</organism>
<name>A0ABV3SQ23_9HYPH</name>
<accession>A0ABV3SQ23</accession>
<dbReference type="Proteomes" id="UP001556692">
    <property type="component" value="Unassembled WGS sequence"/>
</dbReference>
<reference evidence="1 2" key="1">
    <citation type="submission" date="2024-05" db="EMBL/GenBank/DDBJ databases">
        <authorList>
            <person name="Jiang F."/>
        </authorList>
    </citation>
    <scope>NUCLEOTIDE SEQUENCE [LARGE SCALE GENOMIC DNA]</scope>
    <source>
        <strain evidence="1 2">LZ166</strain>
    </source>
</reference>
<dbReference type="EMBL" id="JBDPGJ010000007">
    <property type="protein sequence ID" value="MEX0408900.1"/>
    <property type="molecule type" value="Genomic_DNA"/>
</dbReference>
<protein>
    <submittedName>
        <fullName evidence="1">Uncharacterized protein</fullName>
    </submittedName>
</protein>